<evidence type="ECO:0000256" key="7">
    <source>
        <dbReference type="ARBA" id="ARBA00023125"/>
    </source>
</evidence>
<dbReference type="InterPro" id="IPR001367">
    <property type="entry name" value="Fe_dep_repressor"/>
</dbReference>
<dbReference type="NCBIfam" id="NF003025">
    <property type="entry name" value="PRK03902.1"/>
    <property type="match status" value="1"/>
</dbReference>
<evidence type="ECO:0000259" key="12">
    <source>
        <dbReference type="PROSITE" id="PS50944"/>
    </source>
</evidence>
<keyword evidence="10" id="KW-0464">Manganese</keyword>
<name>A0A074LWC6_9BACL</name>
<keyword evidence="7" id="KW-0238">DNA-binding</keyword>
<evidence type="ECO:0000256" key="11">
    <source>
        <dbReference type="ARBA" id="ARBA00032593"/>
    </source>
</evidence>
<dbReference type="PANTHER" id="PTHR33238">
    <property type="entry name" value="IRON (METAL) DEPENDENT REPRESSOR, DTXR FAMILY"/>
    <property type="match status" value="1"/>
</dbReference>
<dbReference type="EMBL" id="JMIR01000001">
    <property type="protein sequence ID" value="KEO85154.1"/>
    <property type="molecule type" value="Genomic_DNA"/>
</dbReference>
<dbReference type="FunFam" id="1.10.10.10:FF:000189">
    <property type="entry name" value="HTH-type transcriptional regulator MntR"/>
    <property type="match status" value="1"/>
</dbReference>
<keyword evidence="9" id="KW-0804">Transcription</keyword>
<keyword evidence="14" id="KW-1185">Reference proteome</keyword>
<dbReference type="SUPFAM" id="SSF46785">
    <property type="entry name" value="Winged helix' DNA-binding domain"/>
    <property type="match status" value="1"/>
</dbReference>
<keyword evidence="8" id="KW-0010">Activator</keyword>
<dbReference type="InterPro" id="IPR022687">
    <property type="entry name" value="HTH_DTXR"/>
</dbReference>
<dbReference type="GO" id="GO:0046983">
    <property type="term" value="F:protein dimerization activity"/>
    <property type="evidence" value="ECO:0007669"/>
    <property type="project" value="InterPro"/>
</dbReference>
<evidence type="ECO:0000256" key="3">
    <source>
        <dbReference type="ARBA" id="ARBA00011738"/>
    </source>
</evidence>
<dbReference type="PROSITE" id="PS50944">
    <property type="entry name" value="HTH_DTXR"/>
    <property type="match status" value="1"/>
</dbReference>
<evidence type="ECO:0000256" key="8">
    <source>
        <dbReference type="ARBA" id="ARBA00023159"/>
    </source>
</evidence>
<dbReference type="InterPro" id="IPR022689">
    <property type="entry name" value="Iron_dep_repressor"/>
</dbReference>
<dbReference type="RefSeq" id="WP_038083400.1">
    <property type="nucleotide sequence ID" value="NZ_JMIR01000001.1"/>
</dbReference>
<dbReference type="InterPro" id="IPR036388">
    <property type="entry name" value="WH-like_DNA-bd_sf"/>
</dbReference>
<evidence type="ECO:0000256" key="10">
    <source>
        <dbReference type="ARBA" id="ARBA00023211"/>
    </source>
</evidence>
<comment type="caution">
    <text evidence="13">The sequence shown here is derived from an EMBL/GenBank/DDBJ whole genome shotgun (WGS) entry which is preliminary data.</text>
</comment>
<evidence type="ECO:0000256" key="4">
    <source>
        <dbReference type="ARBA" id="ARBA00022490"/>
    </source>
</evidence>
<gene>
    <name evidence="13" type="ORF">EL26_00940</name>
</gene>
<evidence type="ECO:0000313" key="14">
    <source>
        <dbReference type="Proteomes" id="UP000027931"/>
    </source>
</evidence>
<dbReference type="Pfam" id="PF02742">
    <property type="entry name" value="Fe_dep_repr_C"/>
    <property type="match status" value="1"/>
</dbReference>
<dbReference type="Pfam" id="PF01325">
    <property type="entry name" value="Fe_dep_repress"/>
    <property type="match status" value="1"/>
</dbReference>
<sequence>MLTSSMEDYLEKIYELMKEKGYARVSDIASSLSVQPSSVTKMIQKLDEKQLVTYEKYRGIVLTPKGEQLGKLMKQRHKRLEEFLRMLGIREETIQQDVEGIEHHVSPATMSALNNLVLFFENHSHCLQEFNDFCQDLDALKETEDEGKTR</sequence>
<comment type="subunit">
    <text evidence="3">Homodimer.</text>
</comment>
<evidence type="ECO:0000256" key="1">
    <source>
        <dbReference type="ARBA" id="ARBA00004496"/>
    </source>
</evidence>
<dbReference type="Proteomes" id="UP000027931">
    <property type="component" value="Unassembled WGS sequence"/>
</dbReference>
<dbReference type="GO" id="GO:0003700">
    <property type="term" value="F:DNA-binding transcription factor activity"/>
    <property type="evidence" value="ECO:0007669"/>
    <property type="project" value="InterPro"/>
</dbReference>
<dbReference type="STRING" id="1157490.EL26_00940"/>
<dbReference type="InterPro" id="IPR050536">
    <property type="entry name" value="DtxR_MntR_Metal-Reg"/>
</dbReference>
<evidence type="ECO:0000313" key="13">
    <source>
        <dbReference type="EMBL" id="KEO85154.1"/>
    </source>
</evidence>
<keyword evidence="6" id="KW-0805">Transcription regulation</keyword>
<dbReference type="GO" id="GO:0003677">
    <property type="term" value="F:DNA binding"/>
    <property type="evidence" value="ECO:0007669"/>
    <property type="project" value="UniProtKB-KW"/>
</dbReference>
<dbReference type="eggNOG" id="COG1321">
    <property type="taxonomic scope" value="Bacteria"/>
</dbReference>
<dbReference type="Gene3D" id="1.10.10.10">
    <property type="entry name" value="Winged helix-like DNA-binding domain superfamily/Winged helix DNA-binding domain"/>
    <property type="match status" value="1"/>
</dbReference>
<keyword evidence="4" id="KW-0963">Cytoplasm</keyword>
<comment type="similarity">
    <text evidence="2">Belongs to the DtxR/MntR family.</text>
</comment>
<evidence type="ECO:0000256" key="6">
    <source>
        <dbReference type="ARBA" id="ARBA00023015"/>
    </source>
</evidence>
<dbReference type="Gene3D" id="1.10.60.10">
    <property type="entry name" value="Iron dependent repressor, metal binding and dimerisation domain"/>
    <property type="match status" value="1"/>
</dbReference>
<dbReference type="AlphaFoldDB" id="A0A074LWC6"/>
<feature type="domain" description="HTH dtxR-type" evidence="12">
    <location>
        <begin position="2"/>
        <end position="63"/>
    </location>
</feature>
<dbReference type="PANTHER" id="PTHR33238:SF11">
    <property type="entry name" value="TRANSCRIPTIONAL REGULATOR MNTR"/>
    <property type="match status" value="1"/>
</dbReference>
<accession>A0A074LWC6</accession>
<dbReference type="SUPFAM" id="SSF47979">
    <property type="entry name" value="Iron-dependent repressor protein, dimerization domain"/>
    <property type="match status" value="1"/>
</dbReference>
<comment type="subcellular location">
    <subcellularLocation>
        <location evidence="1">Cytoplasm</location>
    </subcellularLocation>
</comment>
<proteinExistence type="inferred from homology"/>
<dbReference type="InterPro" id="IPR036390">
    <property type="entry name" value="WH_DNA-bd_sf"/>
</dbReference>
<keyword evidence="5" id="KW-0678">Repressor</keyword>
<evidence type="ECO:0000256" key="9">
    <source>
        <dbReference type="ARBA" id="ARBA00023163"/>
    </source>
</evidence>
<dbReference type="GO" id="GO:0046914">
    <property type="term" value="F:transition metal ion binding"/>
    <property type="evidence" value="ECO:0007669"/>
    <property type="project" value="InterPro"/>
</dbReference>
<evidence type="ECO:0000256" key="5">
    <source>
        <dbReference type="ARBA" id="ARBA00022491"/>
    </source>
</evidence>
<evidence type="ECO:0000256" key="2">
    <source>
        <dbReference type="ARBA" id="ARBA00007871"/>
    </source>
</evidence>
<dbReference type="SMART" id="SM00529">
    <property type="entry name" value="HTH_DTXR"/>
    <property type="match status" value="1"/>
</dbReference>
<organism evidence="13 14">
    <name type="scientific">Tumebacillus flagellatus</name>
    <dbReference type="NCBI Taxonomy" id="1157490"/>
    <lineage>
        <taxon>Bacteria</taxon>
        <taxon>Bacillati</taxon>
        <taxon>Bacillota</taxon>
        <taxon>Bacilli</taxon>
        <taxon>Bacillales</taxon>
        <taxon>Alicyclobacillaceae</taxon>
        <taxon>Tumebacillus</taxon>
    </lineage>
</organism>
<reference evidence="13 14" key="1">
    <citation type="journal article" date="2013" name="Int. J. Syst. Evol. Microbiol.">
        <title>Tumebacillus flagellatus sp. nov., an alpha-amylase/pullulanase-producing bacterium isolated from cassava wastewater.</title>
        <authorList>
            <person name="Wang Q."/>
            <person name="Xie N."/>
            <person name="Qin Y."/>
            <person name="Shen N."/>
            <person name="Zhu J."/>
            <person name="Mi H."/>
            <person name="Huang R."/>
        </authorList>
    </citation>
    <scope>NUCLEOTIDE SEQUENCE [LARGE SCALE GENOMIC DNA]</scope>
    <source>
        <strain evidence="13 14">GST4</strain>
    </source>
</reference>
<protein>
    <recommendedName>
        <fullName evidence="11">Manganese transport regulator</fullName>
    </recommendedName>
</protein>
<dbReference type="GO" id="GO:0005737">
    <property type="term" value="C:cytoplasm"/>
    <property type="evidence" value="ECO:0007669"/>
    <property type="project" value="UniProtKB-SubCell"/>
</dbReference>
<dbReference type="InterPro" id="IPR036421">
    <property type="entry name" value="Fe_dep_repressor_sf"/>
</dbReference>